<dbReference type="SUPFAM" id="SSF52096">
    <property type="entry name" value="ClpP/crotonase"/>
    <property type="match status" value="1"/>
</dbReference>
<accession>A0ABX0W187</accession>
<proteinExistence type="predicted"/>
<evidence type="ECO:0000256" key="3">
    <source>
        <dbReference type="ARBA" id="ARBA00023268"/>
    </source>
</evidence>
<comment type="caution">
    <text evidence="4">The sequence shown here is derived from an EMBL/GenBank/DDBJ whole genome shotgun (WGS) entry which is preliminary data.</text>
</comment>
<sequence>MKLVKHRVVEGIAVVVLAAPPLNALEQPVRAQLIDLLDALQARDDVGAICMTGEGVGFSAGLDLSDPAEKETNPTMRELCAAVANCRVPVVVGLRGAVMGRGVALALAAHHRLAEQKTTLALPEVSIGQIPLGGTTQRLARLAGADGAMSLMLGGRPVSASAAMERRIVDGIVSSNVQAAAYEMCKRLIEEGASPRRTSELRDGFADGIGYMQAIATRRQELGKGLVAPVRIVDCVEAAAVLPFDVGCDYEEERLLECRKNPQAAALRHIFLAERQTNSKLTALDPETNRRTLKKSGEMVARALLTAQGQAGAAMVAGGLTEEQIDGALVSAGYRRTPFGGTTASHASLAPEVTRKLIAAFMGAGARLLEDGTIEEPAAVDAISVQTGLMPRQTGGPMHAARAMGLLRLRNDMRKWSETANVWDVPPLLDEAVKYAKGFDAPEVLGADVSPD</sequence>
<dbReference type="InterPro" id="IPR001753">
    <property type="entry name" value="Enoyl-CoA_hydra/iso"/>
</dbReference>
<keyword evidence="2" id="KW-0456">Lyase</keyword>
<dbReference type="Proteomes" id="UP000709466">
    <property type="component" value="Unassembled WGS sequence"/>
</dbReference>
<reference evidence="4 5" key="1">
    <citation type="submission" date="2020-03" db="EMBL/GenBank/DDBJ databases">
        <title>Bacterial isolates of synthetic phycosphere.</title>
        <authorList>
            <person name="Fu H."/>
            <person name="Moran M.A."/>
        </authorList>
    </citation>
    <scope>NUCLEOTIDE SEQUENCE [LARGE SCALE GENOMIC DNA]</scope>
    <source>
        <strain evidence="4 5">HF1</strain>
    </source>
</reference>
<dbReference type="SUPFAM" id="SSF48179">
    <property type="entry name" value="6-phosphogluconate dehydrogenase C-terminal domain-like"/>
    <property type="match status" value="1"/>
</dbReference>
<evidence type="ECO:0000313" key="5">
    <source>
        <dbReference type="Proteomes" id="UP000709466"/>
    </source>
</evidence>
<evidence type="ECO:0000313" key="4">
    <source>
        <dbReference type="EMBL" id="NIY73864.1"/>
    </source>
</evidence>
<name>A0ABX0W187_9RHOB</name>
<dbReference type="RefSeq" id="WP_167639250.1">
    <property type="nucleotide sequence ID" value="NZ_JAATOP010000015.1"/>
</dbReference>
<keyword evidence="1" id="KW-0413">Isomerase</keyword>
<dbReference type="InterPro" id="IPR008927">
    <property type="entry name" value="6-PGluconate_DH-like_C_sf"/>
</dbReference>
<dbReference type="PANTHER" id="PTHR23309">
    <property type="entry name" value="3-HYDROXYACYL-COA DEHYROGENASE"/>
    <property type="match status" value="1"/>
</dbReference>
<dbReference type="Gene3D" id="3.90.226.10">
    <property type="entry name" value="2-enoyl-CoA Hydratase, Chain A, domain 1"/>
    <property type="match status" value="1"/>
</dbReference>
<dbReference type="CDD" id="cd06558">
    <property type="entry name" value="crotonase-like"/>
    <property type="match status" value="1"/>
</dbReference>
<dbReference type="Pfam" id="PF00378">
    <property type="entry name" value="ECH_1"/>
    <property type="match status" value="1"/>
</dbReference>
<organism evidence="4 5">
    <name type="scientific">Marivivens donghaensis</name>
    <dbReference type="NCBI Taxonomy" id="1699413"/>
    <lineage>
        <taxon>Bacteria</taxon>
        <taxon>Pseudomonadati</taxon>
        <taxon>Pseudomonadota</taxon>
        <taxon>Alphaproteobacteria</taxon>
        <taxon>Rhodobacterales</taxon>
        <taxon>Paracoccaceae</taxon>
        <taxon>Marivivens group</taxon>
        <taxon>Marivivens</taxon>
    </lineage>
</organism>
<gene>
    <name evidence="4" type="ORF">HCZ30_15645</name>
</gene>
<protein>
    <submittedName>
        <fullName evidence="4">Enoyl-CoA hydratase/isomerase family protein</fullName>
    </submittedName>
</protein>
<dbReference type="Gene3D" id="1.10.1040.10">
    <property type="entry name" value="N-(1-d-carboxylethyl)-l-norvaline Dehydrogenase, domain 2"/>
    <property type="match status" value="1"/>
</dbReference>
<evidence type="ECO:0000256" key="2">
    <source>
        <dbReference type="ARBA" id="ARBA00023239"/>
    </source>
</evidence>
<keyword evidence="5" id="KW-1185">Reference proteome</keyword>
<dbReference type="EMBL" id="JAATOP010000015">
    <property type="protein sequence ID" value="NIY73864.1"/>
    <property type="molecule type" value="Genomic_DNA"/>
</dbReference>
<dbReference type="InterPro" id="IPR029045">
    <property type="entry name" value="ClpP/crotonase-like_dom_sf"/>
</dbReference>
<evidence type="ECO:0000256" key="1">
    <source>
        <dbReference type="ARBA" id="ARBA00023235"/>
    </source>
</evidence>
<keyword evidence="3" id="KW-0511">Multifunctional enzyme</keyword>
<dbReference type="InterPro" id="IPR013328">
    <property type="entry name" value="6PGD_dom2"/>
</dbReference>